<reference evidence="6" key="2">
    <citation type="submission" date="2025-08" db="UniProtKB">
        <authorList>
            <consortium name="Ensembl"/>
        </authorList>
    </citation>
    <scope>IDENTIFICATION</scope>
</reference>
<dbReference type="AlphaFoldDB" id="H2ZG09"/>
<evidence type="ECO:0000256" key="2">
    <source>
        <dbReference type="ARBA" id="ARBA00022692"/>
    </source>
</evidence>
<dbReference type="Pfam" id="PF15795">
    <property type="entry name" value="Spec3"/>
    <property type="match status" value="1"/>
</dbReference>
<keyword evidence="7" id="KW-1185">Reference proteome</keyword>
<organism evidence="6 7">
    <name type="scientific">Ciona savignyi</name>
    <name type="common">Pacific transparent sea squirt</name>
    <dbReference type="NCBI Taxonomy" id="51511"/>
    <lineage>
        <taxon>Eukaryota</taxon>
        <taxon>Metazoa</taxon>
        <taxon>Chordata</taxon>
        <taxon>Tunicata</taxon>
        <taxon>Ascidiacea</taxon>
        <taxon>Phlebobranchia</taxon>
        <taxon>Cionidae</taxon>
        <taxon>Ciona</taxon>
    </lineage>
</organism>
<keyword evidence="4 5" id="KW-0472">Membrane</keyword>
<dbReference type="Proteomes" id="UP000007875">
    <property type="component" value="Unassembled WGS sequence"/>
</dbReference>
<evidence type="ECO:0000256" key="3">
    <source>
        <dbReference type="ARBA" id="ARBA00022989"/>
    </source>
</evidence>
<feature type="transmembrane region" description="Helical" evidence="5">
    <location>
        <begin position="71"/>
        <end position="96"/>
    </location>
</feature>
<dbReference type="PANTHER" id="PTHR21676">
    <property type="entry name" value="PROTEIN STUM"/>
    <property type="match status" value="1"/>
</dbReference>
<reference evidence="7" key="1">
    <citation type="submission" date="2003-08" db="EMBL/GenBank/DDBJ databases">
        <authorList>
            <person name="Birren B."/>
            <person name="Nusbaum C."/>
            <person name="Abebe A."/>
            <person name="Abouelleil A."/>
            <person name="Adekoya E."/>
            <person name="Ait-zahra M."/>
            <person name="Allen N."/>
            <person name="Allen T."/>
            <person name="An P."/>
            <person name="Anderson M."/>
            <person name="Anderson S."/>
            <person name="Arachchi H."/>
            <person name="Armbruster J."/>
            <person name="Bachantsang P."/>
            <person name="Baldwin J."/>
            <person name="Barry A."/>
            <person name="Bayul T."/>
            <person name="Blitshsteyn B."/>
            <person name="Bloom T."/>
            <person name="Blye J."/>
            <person name="Boguslavskiy L."/>
            <person name="Borowsky M."/>
            <person name="Boukhgalter B."/>
            <person name="Brunache A."/>
            <person name="Butler J."/>
            <person name="Calixte N."/>
            <person name="Calvo S."/>
            <person name="Camarata J."/>
            <person name="Campo K."/>
            <person name="Chang J."/>
            <person name="Cheshatsang Y."/>
            <person name="Citroen M."/>
            <person name="Collymore A."/>
            <person name="Considine T."/>
            <person name="Cook A."/>
            <person name="Cooke P."/>
            <person name="Corum B."/>
            <person name="Cuomo C."/>
            <person name="David R."/>
            <person name="Dawoe T."/>
            <person name="Degray S."/>
            <person name="Dodge S."/>
            <person name="Dooley K."/>
            <person name="Dorje P."/>
            <person name="Dorjee K."/>
            <person name="Dorris L."/>
            <person name="Duffey N."/>
            <person name="Dupes A."/>
            <person name="Elkins T."/>
            <person name="Engels R."/>
            <person name="Erickson J."/>
            <person name="Farina A."/>
            <person name="Faro S."/>
            <person name="Ferreira P."/>
            <person name="Fischer H."/>
            <person name="Fitzgerald M."/>
            <person name="Foley K."/>
            <person name="Gage D."/>
            <person name="Galagan J."/>
            <person name="Gearin G."/>
            <person name="Gnerre S."/>
            <person name="Gnirke A."/>
            <person name="Goyette A."/>
            <person name="Graham J."/>
            <person name="Grandbois E."/>
            <person name="Gyaltsen K."/>
            <person name="Hafez N."/>
            <person name="Hagopian D."/>
            <person name="Hagos B."/>
            <person name="Hall J."/>
            <person name="Hatcher B."/>
            <person name="Heller A."/>
            <person name="Higgins H."/>
            <person name="Honan T."/>
            <person name="Horn A."/>
            <person name="Houde N."/>
            <person name="Hughes L."/>
            <person name="Hulme W."/>
            <person name="Husby E."/>
            <person name="Iliev I."/>
            <person name="Jaffe D."/>
            <person name="Jones C."/>
            <person name="Kamal M."/>
            <person name="Kamat A."/>
            <person name="Kamvysselis M."/>
            <person name="Karlsson E."/>
            <person name="Kells C."/>
            <person name="Kieu A."/>
            <person name="Kisner P."/>
            <person name="Kodira C."/>
            <person name="Kulbokas E."/>
            <person name="Labutti K."/>
            <person name="Lama D."/>
            <person name="Landers T."/>
            <person name="Leger J."/>
            <person name="Levine S."/>
            <person name="Lewis D."/>
            <person name="Lewis T."/>
            <person name="Lindblad-toh K."/>
            <person name="Liu X."/>
            <person name="Lokyitsang T."/>
            <person name="Lokyitsang Y."/>
            <person name="Lucien O."/>
            <person name="Lui A."/>
            <person name="Ma L.J."/>
            <person name="Mabbitt R."/>
            <person name="Macdonald J."/>
            <person name="Maclean C."/>
            <person name="Major J."/>
            <person name="Manning J."/>
            <person name="Marabella R."/>
            <person name="Maru K."/>
            <person name="Matthews C."/>
            <person name="Mauceli E."/>
            <person name="Mccarthy M."/>
            <person name="Mcdonough S."/>
            <person name="Mcghee T."/>
            <person name="Meldrim J."/>
            <person name="Meneus L."/>
            <person name="Mesirov J."/>
            <person name="Mihalev A."/>
            <person name="Mihova T."/>
            <person name="Mikkelsen T."/>
            <person name="Mlenga V."/>
            <person name="Moru K."/>
            <person name="Mozes J."/>
            <person name="Mulrain L."/>
            <person name="Munson G."/>
            <person name="Naylor J."/>
            <person name="Newes C."/>
            <person name="Nguyen C."/>
            <person name="Nguyen N."/>
            <person name="Nguyen T."/>
            <person name="Nicol R."/>
            <person name="Nielsen C."/>
            <person name="Nizzari M."/>
            <person name="Norbu C."/>
            <person name="Norbu N."/>
            <person name="O'donnell P."/>
            <person name="Okoawo O."/>
            <person name="O'leary S."/>
            <person name="Omotosho B."/>
            <person name="O'neill K."/>
            <person name="Osman S."/>
            <person name="Parker S."/>
            <person name="Perrin D."/>
            <person name="Phunkhang P."/>
            <person name="Piqani B."/>
            <person name="Purcell S."/>
            <person name="Rachupka T."/>
            <person name="Ramasamy U."/>
            <person name="Rameau R."/>
            <person name="Ray V."/>
            <person name="Raymond C."/>
            <person name="Retta R."/>
            <person name="Richardson S."/>
            <person name="Rise C."/>
            <person name="Rodriguez J."/>
            <person name="Rogers J."/>
            <person name="Rogov P."/>
            <person name="Rutman M."/>
            <person name="Schupbach R."/>
            <person name="Seaman C."/>
            <person name="Settipalli S."/>
            <person name="Sharpe T."/>
            <person name="Sheridan J."/>
            <person name="Sherpa N."/>
            <person name="Shi J."/>
            <person name="Smirnov S."/>
            <person name="Smith C."/>
            <person name="Sougnez C."/>
            <person name="Spencer B."/>
            <person name="Stalker J."/>
            <person name="Stange-thomann N."/>
            <person name="Stavropoulos S."/>
            <person name="Stetson K."/>
            <person name="Stone C."/>
            <person name="Stone S."/>
            <person name="Stubbs M."/>
            <person name="Talamas J."/>
            <person name="Tchuinga P."/>
            <person name="Tenzing P."/>
            <person name="Tesfaye S."/>
            <person name="Theodore J."/>
            <person name="Thoulutsang Y."/>
            <person name="Topham K."/>
            <person name="Towey S."/>
            <person name="Tsamla T."/>
            <person name="Tsomo N."/>
            <person name="Vallee D."/>
            <person name="Vassiliev H."/>
            <person name="Venkataraman V."/>
            <person name="Vinson J."/>
            <person name="Vo A."/>
            <person name="Wade C."/>
            <person name="Wang S."/>
            <person name="Wangchuk T."/>
            <person name="Wangdi T."/>
            <person name="Whittaker C."/>
            <person name="Wilkinson J."/>
            <person name="Wu Y."/>
            <person name="Wyman D."/>
            <person name="Yadav S."/>
            <person name="Yang S."/>
            <person name="Yang X."/>
            <person name="Yeager S."/>
            <person name="Yee E."/>
            <person name="Young G."/>
            <person name="Zainoun J."/>
            <person name="Zembeck L."/>
            <person name="Zimmer A."/>
            <person name="Zody M."/>
            <person name="Lander E."/>
        </authorList>
    </citation>
    <scope>NUCLEOTIDE SEQUENCE [LARGE SCALE GENOMIC DNA]</scope>
</reference>
<dbReference type="InParanoid" id="H2ZG09"/>
<feature type="transmembrane region" description="Helical" evidence="5">
    <location>
        <begin position="116"/>
        <end position="144"/>
    </location>
</feature>
<evidence type="ECO:0000256" key="1">
    <source>
        <dbReference type="ARBA" id="ARBA00004141"/>
    </source>
</evidence>
<name>H2ZG09_CIOSA</name>
<dbReference type="OMA" id="QLLTCWI"/>
<proteinExistence type="predicted"/>
<keyword evidence="3 5" id="KW-1133">Transmembrane helix</keyword>
<dbReference type="HOGENOM" id="CLU_1440595_0_0_1"/>
<accession>H2ZG09</accession>
<dbReference type="GO" id="GO:0016020">
    <property type="term" value="C:membrane"/>
    <property type="evidence" value="ECO:0007669"/>
    <property type="project" value="UniProtKB-SubCell"/>
</dbReference>
<sequence length="188" mass="20567">MNQSTYNSEERERVQPAEHTCYNAVPTPNPQTIQIQTQVSPPTQYVSYTTQTAHQTSSLIGSASVPVMPMWCAITCLVINCLLPGIGTIMASFSILCCAQSSQKNIGGCTTFCLNFWIGWLQLITVPLVLFGWVWAIVWGVGFIQVSSRQKKETIVTTSSNSFVPTSQPTNVVIQNGRDVGNTNPTFA</sequence>
<comment type="subcellular location">
    <subcellularLocation>
        <location evidence="1">Membrane</location>
        <topology evidence="1">Multi-pass membrane protein</topology>
    </subcellularLocation>
</comment>
<keyword evidence="2 5" id="KW-0812">Transmembrane</keyword>
<dbReference type="InterPro" id="IPR026673">
    <property type="entry name" value="SPEC3/Stum"/>
</dbReference>
<evidence type="ECO:0000313" key="6">
    <source>
        <dbReference type="Ensembl" id="ENSCSAVP00000016525.1"/>
    </source>
</evidence>
<dbReference type="PANTHER" id="PTHR21676:SF6">
    <property type="entry name" value="PROTEIN STUM"/>
    <property type="match status" value="1"/>
</dbReference>
<evidence type="ECO:0000313" key="7">
    <source>
        <dbReference type="Proteomes" id="UP000007875"/>
    </source>
</evidence>
<dbReference type="eggNOG" id="ENOG502S270">
    <property type="taxonomic scope" value="Eukaryota"/>
</dbReference>
<dbReference type="Ensembl" id="ENSCSAVT00000016706.1">
    <property type="protein sequence ID" value="ENSCSAVP00000016525.1"/>
    <property type="gene ID" value="ENSCSAVG00000009719.1"/>
</dbReference>
<evidence type="ECO:0000256" key="5">
    <source>
        <dbReference type="SAM" id="Phobius"/>
    </source>
</evidence>
<reference evidence="6" key="3">
    <citation type="submission" date="2025-09" db="UniProtKB">
        <authorList>
            <consortium name="Ensembl"/>
        </authorList>
    </citation>
    <scope>IDENTIFICATION</scope>
</reference>
<evidence type="ECO:0008006" key="8">
    <source>
        <dbReference type="Google" id="ProtNLM"/>
    </source>
</evidence>
<evidence type="ECO:0000256" key="4">
    <source>
        <dbReference type="ARBA" id="ARBA00023136"/>
    </source>
</evidence>
<dbReference type="GeneTree" id="ENSGT00390000008003"/>
<protein>
    <recommendedName>
        <fullName evidence="8">Protein SPEC3</fullName>
    </recommendedName>
</protein>